<dbReference type="OrthoDB" id="7186647at2"/>
<dbReference type="InterPro" id="IPR001647">
    <property type="entry name" value="HTH_TetR"/>
</dbReference>
<evidence type="ECO:0000256" key="2">
    <source>
        <dbReference type="PROSITE-ProRule" id="PRU00335"/>
    </source>
</evidence>
<dbReference type="Gene3D" id="1.10.357.10">
    <property type="entry name" value="Tetracycline Repressor, domain 2"/>
    <property type="match status" value="1"/>
</dbReference>
<dbReference type="EMBL" id="LT594323">
    <property type="protein sequence ID" value="SBT42930.1"/>
    <property type="molecule type" value="Genomic_DNA"/>
</dbReference>
<feature type="domain" description="HTH tetR-type" evidence="3">
    <location>
        <begin position="17"/>
        <end position="77"/>
    </location>
</feature>
<sequence>MPDFAEAGAARVDPRVRRTREALRATVRRMAHDGDLASVTVSEVARRSGINRATVYLHYRDREALLLDAMEEAVGEILEAALRCSRELAATGPDADAPPGHLVRLFAHLADNRPLYRGLLGPHGSPACLDRLRELLAEGWRQQLARDGATVDGLPTGLHAAFLAGALHGVIVEWIAAADPTPPADVARGVWVLLRRPATAVAGRADRPTAHR</sequence>
<keyword evidence="1 2" id="KW-0238">DNA-binding</keyword>
<dbReference type="Pfam" id="PF00440">
    <property type="entry name" value="TetR_N"/>
    <property type="match status" value="1"/>
</dbReference>
<dbReference type="InterPro" id="IPR050624">
    <property type="entry name" value="HTH-type_Tx_Regulator"/>
</dbReference>
<name>A0A1A8ZGC9_9ACTN</name>
<dbReference type="Pfam" id="PF14278">
    <property type="entry name" value="TetR_C_8"/>
    <property type="match status" value="1"/>
</dbReference>
<evidence type="ECO:0000313" key="4">
    <source>
        <dbReference type="EMBL" id="SBT42930.1"/>
    </source>
</evidence>
<proteinExistence type="predicted"/>
<dbReference type="PANTHER" id="PTHR43479:SF7">
    <property type="entry name" value="TETR-FAMILY TRANSCRIPTIONAL REGULATOR"/>
    <property type="match status" value="1"/>
</dbReference>
<evidence type="ECO:0000259" key="3">
    <source>
        <dbReference type="PROSITE" id="PS50977"/>
    </source>
</evidence>
<dbReference type="InterPro" id="IPR039532">
    <property type="entry name" value="TetR_C_Firmicutes"/>
</dbReference>
<dbReference type="GO" id="GO:0003677">
    <property type="term" value="F:DNA binding"/>
    <property type="evidence" value="ECO:0007669"/>
    <property type="project" value="UniProtKB-UniRule"/>
</dbReference>
<keyword evidence="5" id="KW-1185">Reference proteome</keyword>
<dbReference type="PATRIC" id="fig|261654.4.peg.2172"/>
<evidence type="ECO:0000313" key="5">
    <source>
        <dbReference type="Proteomes" id="UP000199385"/>
    </source>
</evidence>
<dbReference type="PROSITE" id="PS50977">
    <property type="entry name" value="HTH_TETR_2"/>
    <property type="match status" value="1"/>
</dbReference>
<protein>
    <submittedName>
        <fullName evidence="4">Transcriptional regulator, TetR family</fullName>
    </submittedName>
</protein>
<dbReference type="Proteomes" id="UP000199385">
    <property type="component" value="Chromosome I"/>
</dbReference>
<feature type="DNA-binding region" description="H-T-H motif" evidence="2">
    <location>
        <begin position="40"/>
        <end position="59"/>
    </location>
</feature>
<gene>
    <name evidence="4" type="ORF">GA0070611_2135</name>
</gene>
<evidence type="ECO:0000256" key="1">
    <source>
        <dbReference type="ARBA" id="ARBA00023125"/>
    </source>
</evidence>
<organism evidence="4 5">
    <name type="scientific">Micromonospora auratinigra</name>
    <dbReference type="NCBI Taxonomy" id="261654"/>
    <lineage>
        <taxon>Bacteria</taxon>
        <taxon>Bacillati</taxon>
        <taxon>Actinomycetota</taxon>
        <taxon>Actinomycetes</taxon>
        <taxon>Micromonosporales</taxon>
        <taxon>Micromonosporaceae</taxon>
        <taxon>Micromonospora</taxon>
    </lineage>
</organism>
<dbReference type="RefSeq" id="WP_091661727.1">
    <property type="nucleotide sequence ID" value="NZ_LT594323.1"/>
</dbReference>
<dbReference type="AlphaFoldDB" id="A0A1A8ZGC9"/>
<reference evidence="5" key="1">
    <citation type="submission" date="2016-06" db="EMBL/GenBank/DDBJ databases">
        <authorList>
            <person name="Varghese N."/>
            <person name="Submissions Spin"/>
        </authorList>
    </citation>
    <scope>NUCLEOTIDE SEQUENCE [LARGE SCALE GENOMIC DNA]</scope>
    <source>
        <strain evidence="5">DSM 44815</strain>
    </source>
</reference>
<dbReference type="PANTHER" id="PTHR43479">
    <property type="entry name" value="ACREF/ENVCD OPERON REPRESSOR-RELATED"/>
    <property type="match status" value="1"/>
</dbReference>
<dbReference type="SUPFAM" id="SSF46689">
    <property type="entry name" value="Homeodomain-like"/>
    <property type="match status" value="1"/>
</dbReference>
<accession>A0A1A8ZGC9</accession>
<dbReference type="InterPro" id="IPR009057">
    <property type="entry name" value="Homeodomain-like_sf"/>
</dbReference>